<proteinExistence type="predicted"/>
<accession>A0A7J0GEG2</accession>
<dbReference type="SUPFAM" id="SSF56219">
    <property type="entry name" value="DNase I-like"/>
    <property type="match status" value="1"/>
</dbReference>
<name>A0A7J0GEG2_9ERIC</name>
<feature type="region of interest" description="Disordered" evidence="1">
    <location>
        <begin position="510"/>
        <end position="539"/>
    </location>
</feature>
<sequence>MEGRRILYLGRKTVGVDTYGVPEGKVEIIERDLGIQRRLIVSTFEARRQNSRGEFVVASIPSSYGRSRIYIPASEFGMGWKDLASVLIGFVQGDGEMNRQQDRGYLKDTSQSSDDSKTREKETYSQAASCGRWPAMCCEIIPPIHSGKDVIEVIPSLCLVIPFLRDRCLVGTLADWLGTVPKARELERWCNAEWGIGVPVEVKDMNGSQYMFILPSKEEARSICMWIRVLGLPVFLWLEGLFRTCRDRCEGFIVTAEETLRREHVKWARICIRGTRILVPATTLTVGMSALVYVCVQSGWSQVLALSDGVNRPGTVTGIAGGRRWGRGWPEEGCITIVDDQRPNSHEVGGRGSKEKGSFSRSGATRRERLFRYQTGKVAVGISKNSRGIINTGRREKGSEHNWASCGPRGWASIKVGRDGDNKGYRALEKTGAQRTQYRGLRSDHLVLGQAQYDGLNVVQPDDLPEVREESFQPICTNDLVRIEGSDTCIHAEEPDTCIHAGVTCGEAELSRSGMDGGSRRTISREEQEEEGPVEASEDLGQSLELIRELYSRDENWKGAALTMVPWEHNEPIASIGPGKDGIRKEVEGDWLSNRSDDLVCSTSARKKLKGFDKFLGISYGGMEDDAARLFARIEQQWRARNQFGGGERGIACRSKANRELKNLEWSMSDGRRKRRGDEAKGGWDLYYQKPMGWPMGEMGVLEGCQINGGILIMWDSRALTGLDVLVGIHSISCLFRNEEDGNTWAFTGVYGPQNKRDRLGCGKSWRESGRYGGLCGGGDFNVIRFPHERAGSRSCSKAMREFSDYITEEELIDLTLEGDHFTWSNGAAQSRLDKFLISSEWEGDHMDARQHCLPRVVSDHKSVFLSGGGMNRGPAPFRFENMWLKVEGFKELVRKWWEGYEVFGTPSFRLATKLQALKEDLKRWNREVFGRVEIRLATLTEELQALESKEQLSGLSEEERDCGGKLKAEIGRLLMAEETSWRQKSRAIWLAEGDKNTTFFHRVANAHRWYNHIGKIRVDGILHEGQGAMGSSIVGFYEKLYKETDQWRPIVDGLWLPSLNTEVDQLVKPFGEFIGRAVSLGRLSDFKVGEGSQEELVSHLMFVDDTLIFCKQNAGELACLRYILLCFQAVSGLKINLVLCLLHIWDYLLTYPIRAKLGRVAVMERFERRLASWRRQYLSKGGKVTLIKSTLSNMPTYFLSLLTIPKSIAVRLEKLMREFLWKGSENATGINLVAWKELYLPKKGGGLGIRDLVMFNKALLGKWIWRFSLGEDKQWCRVIKRKYGIDRGGWKSKDIAQPHGTGLWKGIMLVWGNFSPQVSYQLGNGNKIIFWHDEWCGYMPLRDRFPELFAMATHQDVVMADCWSPSSVGGCWAPLFRREAQDWELEMLVDFFRLLQGVHPKSQEIDQWRCGGGKAKGVLRCRLFIKYSRGWEMPLSHGKGYGSIACLLGNAESVDHLLLHCKLASELWNEVFSIFGVKWVMPRSGILSCAGIRGPSEVEVAVRI</sequence>
<feature type="compositionally biased region" description="Acidic residues" evidence="1">
    <location>
        <begin position="527"/>
        <end position="538"/>
    </location>
</feature>
<feature type="region of interest" description="Disordered" evidence="1">
    <location>
        <begin position="341"/>
        <end position="363"/>
    </location>
</feature>
<gene>
    <name evidence="2" type="ORF">Acr_20g0010050</name>
</gene>
<dbReference type="EMBL" id="BJWL01000020">
    <property type="protein sequence ID" value="GFZ09197.1"/>
    <property type="molecule type" value="Genomic_DNA"/>
</dbReference>
<feature type="region of interest" description="Disordered" evidence="1">
    <location>
        <begin position="101"/>
        <end position="123"/>
    </location>
</feature>
<protein>
    <submittedName>
        <fullName evidence="2">Uncharacterized protein</fullName>
    </submittedName>
</protein>
<evidence type="ECO:0000313" key="2">
    <source>
        <dbReference type="EMBL" id="GFZ09197.1"/>
    </source>
</evidence>
<evidence type="ECO:0000313" key="3">
    <source>
        <dbReference type="Proteomes" id="UP000585474"/>
    </source>
</evidence>
<dbReference type="PANTHER" id="PTHR33116">
    <property type="entry name" value="REVERSE TRANSCRIPTASE ZINC-BINDING DOMAIN-CONTAINING PROTEIN-RELATED-RELATED"/>
    <property type="match status" value="1"/>
</dbReference>
<keyword evidence="3" id="KW-1185">Reference proteome</keyword>
<feature type="compositionally biased region" description="Basic and acidic residues" evidence="1">
    <location>
        <begin position="341"/>
        <end position="358"/>
    </location>
</feature>
<dbReference type="InterPro" id="IPR036691">
    <property type="entry name" value="Endo/exonu/phosph_ase_sf"/>
</dbReference>
<feature type="compositionally biased region" description="Basic and acidic residues" evidence="1">
    <location>
        <begin position="114"/>
        <end position="123"/>
    </location>
</feature>
<organism evidence="2 3">
    <name type="scientific">Actinidia rufa</name>
    <dbReference type="NCBI Taxonomy" id="165716"/>
    <lineage>
        <taxon>Eukaryota</taxon>
        <taxon>Viridiplantae</taxon>
        <taxon>Streptophyta</taxon>
        <taxon>Embryophyta</taxon>
        <taxon>Tracheophyta</taxon>
        <taxon>Spermatophyta</taxon>
        <taxon>Magnoliopsida</taxon>
        <taxon>eudicotyledons</taxon>
        <taxon>Gunneridae</taxon>
        <taxon>Pentapetalae</taxon>
        <taxon>asterids</taxon>
        <taxon>Ericales</taxon>
        <taxon>Actinidiaceae</taxon>
        <taxon>Actinidia</taxon>
    </lineage>
</organism>
<dbReference type="OrthoDB" id="1937528at2759"/>
<evidence type="ECO:0000256" key="1">
    <source>
        <dbReference type="SAM" id="MobiDB-lite"/>
    </source>
</evidence>
<dbReference type="PANTHER" id="PTHR33116:SF78">
    <property type="entry name" value="OS12G0587133 PROTEIN"/>
    <property type="match status" value="1"/>
</dbReference>
<reference evidence="2 3" key="1">
    <citation type="submission" date="2019-07" db="EMBL/GenBank/DDBJ databases">
        <title>De Novo Assembly of kiwifruit Actinidia rufa.</title>
        <authorList>
            <person name="Sugita-Konishi S."/>
            <person name="Sato K."/>
            <person name="Mori E."/>
            <person name="Abe Y."/>
            <person name="Kisaki G."/>
            <person name="Hamano K."/>
            <person name="Suezawa K."/>
            <person name="Otani M."/>
            <person name="Fukuda T."/>
            <person name="Manabe T."/>
            <person name="Gomi K."/>
            <person name="Tabuchi M."/>
            <person name="Akimitsu K."/>
            <person name="Kataoka I."/>
        </authorList>
    </citation>
    <scope>NUCLEOTIDE SEQUENCE [LARGE SCALE GENOMIC DNA]</scope>
    <source>
        <strain evidence="3">cv. Fuchu</strain>
    </source>
</reference>
<dbReference type="Proteomes" id="UP000585474">
    <property type="component" value="Unassembled WGS sequence"/>
</dbReference>
<dbReference type="Gene3D" id="3.60.10.10">
    <property type="entry name" value="Endonuclease/exonuclease/phosphatase"/>
    <property type="match status" value="1"/>
</dbReference>
<comment type="caution">
    <text evidence="2">The sequence shown here is derived from an EMBL/GenBank/DDBJ whole genome shotgun (WGS) entry which is preliminary data.</text>
</comment>